<name>A0A485LWY6_9ZZZZ</name>
<protein>
    <submittedName>
        <fullName evidence="14">Phosphatidate cytidylyltransferase</fullName>
        <ecNumber evidence="14">2.7.7.41</ecNumber>
    </submittedName>
</protein>
<keyword evidence="7 14" id="KW-0548">Nucleotidyltransferase</keyword>
<dbReference type="EC" id="2.7.7.41" evidence="14"/>
<feature type="transmembrane region" description="Helical" evidence="13">
    <location>
        <begin position="6"/>
        <end position="39"/>
    </location>
</feature>
<evidence type="ECO:0000256" key="1">
    <source>
        <dbReference type="ARBA" id="ARBA00004651"/>
    </source>
</evidence>
<keyword evidence="10 13" id="KW-0472">Membrane</keyword>
<keyword evidence="6 13" id="KW-0812">Transmembrane</keyword>
<accession>A0A485LWY6</accession>
<evidence type="ECO:0000256" key="7">
    <source>
        <dbReference type="ARBA" id="ARBA00022695"/>
    </source>
</evidence>
<dbReference type="PANTHER" id="PTHR46382:SF1">
    <property type="entry name" value="PHOSPHATIDATE CYTIDYLYLTRANSFERASE"/>
    <property type="match status" value="1"/>
</dbReference>
<evidence type="ECO:0000256" key="10">
    <source>
        <dbReference type="ARBA" id="ARBA00023136"/>
    </source>
</evidence>
<dbReference type="AlphaFoldDB" id="A0A485LWY6"/>
<dbReference type="InterPro" id="IPR000374">
    <property type="entry name" value="PC_trans"/>
</dbReference>
<dbReference type="GO" id="GO:0005886">
    <property type="term" value="C:plasma membrane"/>
    <property type="evidence" value="ECO:0007669"/>
    <property type="project" value="UniProtKB-SubCell"/>
</dbReference>
<sequence>MLGQRVLSALVGIPLIILAIWYGGIPLLLLISLLIILGIKEITELLTKLGLKPLFWLASAGGLILIGGAYLYSSGYPGPTITIILFLHLIATVTFYPRYSLLDGAGTLMGTLYVGLLSYVYLLRMLPDGWIWLIFMLAGTWACDTSAYFVGKSFGKRKLAPVLSPKKTLEGALGGLLGSVLVSYLFSSYIYPFLSMPKMLLLGLMVGIAAEVGDLLESAFKREAGIKDSSRLIPGHGGILDRIDSALFTAPLVYYFVILFIIS</sequence>
<keyword evidence="12" id="KW-1208">Phospholipid metabolism</keyword>
<dbReference type="EMBL" id="CAADRN010000111">
    <property type="protein sequence ID" value="VFU13047.1"/>
    <property type="molecule type" value="Genomic_DNA"/>
</dbReference>
<evidence type="ECO:0000256" key="4">
    <source>
        <dbReference type="ARBA" id="ARBA00022516"/>
    </source>
</evidence>
<keyword evidence="4" id="KW-0444">Lipid biosynthesis</keyword>
<keyword evidence="3" id="KW-1003">Cell membrane</keyword>
<dbReference type="PROSITE" id="PS01315">
    <property type="entry name" value="CDS"/>
    <property type="match status" value="1"/>
</dbReference>
<dbReference type="Pfam" id="PF01148">
    <property type="entry name" value="CTP_transf_1"/>
    <property type="match status" value="1"/>
</dbReference>
<keyword evidence="9" id="KW-0443">Lipid metabolism</keyword>
<evidence type="ECO:0000256" key="11">
    <source>
        <dbReference type="ARBA" id="ARBA00023209"/>
    </source>
</evidence>
<feature type="transmembrane region" description="Helical" evidence="13">
    <location>
        <begin position="241"/>
        <end position="262"/>
    </location>
</feature>
<keyword evidence="5 14" id="KW-0808">Transferase</keyword>
<dbReference type="GO" id="GO:0016024">
    <property type="term" value="P:CDP-diacylglycerol biosynthetic process"/>
    <property type="evidence" value="ECO:0007669"/>
    <property type="project" value="TreeGrafter"/>
</dbReference>
<evidence type="ECO:0000256" key="12">
    <source>
        <dbReference type="ARBA" id="ARBA00023264"/>
    </source>
</evidence>
<evidence type="ECO:0000256" key="13">
    <source>
        <dbReference type="SAM" id="Phobius"/>
    </source>
</evidence>
<comment type="subcellular location">
    <subcellularLocation>
        <location evidence="1">Cell membrane</location>
        <topology evidence="1">Multi-pass membrane protein</topology>
    </subcellularLocation>
</comment>
<dbReference type="GO" id="GO:0004605">
    <property type="term" value="F:phosphatidate cytidylyltransferase activity"/>
    <property type="evidence" value="ECO:0007669"/>
    <property type="project" value="UniProtKB-EC"/>
</dbReference>
<feature type="transmembrane region" description="Helical" evidence="13">
    <location>
        <begin position="172"/>
        <end position="194"/>
    </location>
</feature>
<feature type="transmembrane region" description="Helical" evidence="13">
    <location>
        <begin position="51"/>
        <end position="72"/>
    </location>
</feature>
<feature type="transmembrane region" description="Helical" evidence="13">
    <location>
        <begin position="78"/>
        <end position="97"/>
    </location>
</feature>
<evidence type="ECO:0000256" key="9">
    <source>
        <dbReference type="ARBA" id="ARBA00023098"/>
    </source>
</evidence>
<organism evidence="14">
    <name type="scientific">anaerobic digester metagenome</name>
    <dbReference type="NCBI Taxonomy" id="1263854"/>
    <lineage>
        <taxon>unclassified sequences</taxon>
        <taxon>metagenomes</taxon>
        <taxon>ecological metagenomes</taxon>
    </lineage>
</organism>
<dbReference type="PANTHER" id="PTHR46382">
    <property type="entry name" value="PHOSPHATIDATE CYTIDYLYLTRANSFERASE"/>
    <property type="match status" value="1"/>
</dbReference>
<feature type="transmembrane region" description="Helical" evidence="13">
    <location>
        <begin position="104"/>
        <end position="123"/>
    </location>
</feature>
<evidence type="ECO:0000256" key="2">
    <source>
        <dbReference type="ARBA" id="ARBA00010185"/>
    </source>
</evidence>
<evidence type="ECO:0000313" key="14">
    <source>
        <dbReference type="EMBL" id="VFU13047.1"/>
    </source>
</evidence>
<proteinExistence type="inferred from homology"/>
<keyword evidence="11" id="KW-0594">Phospholipid biosynthesis</keyword>
<evidence type="ECO:0000256" key="6">
    <source>
        <dbReference type="ARBA" id="ARBA00022692"/>
    </source>
</evidence>
<feature type="transmembrane region" description="Helical" evidence="13">
    <location>
        <begin position="129"/>
        <end position="151"/>
    </location>
</feature>
<evidence type="ECO:0000256" key="8">
    <source>
        <dbReference type="ARBA" id="ARBA00022989"/>
    </source>
</evidence>
<comment type="similarity">
    <text evidence="2">Belongs to the CDS family.</text>
</comment>
<keyword evidence="8 13" id="KW-1133">Transmembrane helix</keyword>
<gene>
    <name evidence="14" type="primary">cdsA</name>
    <name evidence="14" type="ORF">SCFA_1990003</name>
</gene>
<reference evidence="14" key="1">
    <citation type="submission" date="2019-03" db="EMBL/GenBank/DDBJ databases">
        <authorList>
            <person name="Hao L."/>
        </authorList>
    </citation>
    <scope>NUCLEOTIDE SEQUENCE</scope>
</reference>
<evidence type="ECO:0000256" key="5">
    <source>
        <dbReference type="ARBA" id="ARBA00022679"/>
    </source>
</evidence>
<evidence type="ECO:0000256" key="3">
    <source>
        <dbReference type="ARBA" id="ARBA00022475"/>
    </source>
</evidence>